<keyword evidence="3" id="KW-1185">Reference proteome</keyword>
<proteinExistence type="predicted"/>
<name>A0A5C3M4L9_9AGAR</name>
<accession>A0A5C3M4L9</accession>
<keyword evidence="1" id="KW-1133">Transmembrane helix</keyword>
<organism evidence="2 3">
    <name type="scientific">Crucibulum laeve</name>
    <dbReference type="NCBI Taxonomy" id="68775"/>
    <lineage>
        <taxon>Eukaryota</taxon>
        <taxon>Fungi</taxon>
        <taxon>Dikarya</taxon>
        <taxon>Basidiomycota</taxon>
        <taxon>Agaricomycotina</taxon>
        <taxon>Agaricomycetes</taxon>
        <taxon>Agaricomycetidae</taxon>
        <taxon>Agaricales</taxon>
        <taxon>Agaricineae</taxon>
        <taxon>Nidulariaceae</taxon>
        <taxon>Crucibulum</taxon>
    </lineage>
</organism>
<evidence type="ECO:0000313" key="2">
    <source>
        <dbReference type="EMBL" id="TFK40349.1"/>
    </source>
</evidence>
<feature type="transmembrane region" description="Helical" evidence="1">
    <location>
        <begin position="12"/>
        <end position="32"/>
    </location>
</feature>
<dbReference type="AlphaFoldDB" id="A0A5C3M4L9"/>
<protein>
    <submittedName>
        <fullName evidence="2">Uncharacterized protein</fullName>
    </submittedName>
</protein>
<dbReference type="Proteomes" id="UP000308652">
    <property type="component" value="Unassembled WGS sequence"/>
</dbReference>
<dbReference type="EMBL" id="ML213597">
    <property type="protein sequence ID" value="TFK40349.1"/>
    <property type="molecule type" value="Genomic_DNA"/>
</dbReference>
<sequence length="97" mass="11343">MVETLCKVYGKWRSIFIKMAFIEICILAPYSICHLYTSNKLPPSDAHGGYEQFPCLLMLICRIHDISLHLSACQTYICARRQDRSQQWEEKVEKIMS</sequence>
<reference evidence="2 3" key="1">
    <citation type="journal article" date="2019" name="Nat. Ecol. Evol.">
        <title>Megaphylogeny resolves global patterns of mushroom evolution.</title>
        <authorList>
            <person name="Varga T."/>
            <person name="Krizsan K."/>
            <person name="Foldi C."/>
            <person name="Dima B."/>
            <person name="Sanchez-Garcia M."/>
            <person name="Sanchez-Ramirez S."/>
            <person name="Szollosi G.J."/>
            <person name="Szarkandi J.G."/>
            <person name="Papp V."/>
            <person name="Albert L."/>
            <person name="Andreopoulos W."/>
            <person name="Angelini C."/>
            <person name="Antonin V."/>
            <person name="Barry K.W."/>
            <person name="Bougher N.L."/>
            <person name="Buchanan P."/>
            <person name="Buyck B."/>
            <person name="Bense V."/>
            <person name="Catcheside P."/>
            <person name="Chovatia M."/>
            <person name="Cooper J."/>
            <person name="Damon W."/>
            <person name="Desjardin D."/>
            <person name="Finy P."/>
            <person name="Geml J."/>
            <person name="Haridas S."/>
            <person name="Hughes K."/>
            <person name="Justo A."/>
            <person name="Karasinski D."/>
            <person name="Kautmanova I."/>
            <person name="Kiss B."/>
            <person name="Kocsube S."/>
            <person name="Kotiranta H."/>
            <person name="LaButti K.M."/>
            <person name="Lechner B.E."/>
            <person name="Liimatainen K."/>
            <person name="Lipzen A."/>
            <person name="Lukacs Z."/>
            <person name="Mihaltcheva S."/>
            <person name="Morgado L.N."/>
            <person name="Niskanen T."/>
            <person name="Noordeloos M.E."/>
            <person name="Ohm R.A."/>
            <person name="Ortiz-Santana B."/>
            <person name="Ovrebo C."/>
            <person name="Racz N."/>
            <person name="Riley R."/>
            <person name="Savchenko A."/>
            <person name="Shiryaev A."/>
            <person name="Soop K."/>
            <person name="Spirin V."/>
            <person name="Szebenyi C."/>
            <person name="Tomsovsky M."/>
            <person name="Tulloss R.E."/>
            <person name="Uehling J."/>
            <person name="Grigoriev I.V."/>
            <person name="Vagvolgyi C."/>
            <person name="Papp T."/>
            <person name="Martin F.M."/>
            <person name="Miettinen O."/>
            <person name="Hibbett D.S."/>
            <person name="Nagy L.G."/>
        </authorList>
    </citation>
    <scope>NUCLEOTIDE SEQUENCE [LARGE SCALE GENOMIC DNA]</scope>
    <source>
        <strain evidence="2 3">CBS 166.37</strain>
    </source>
</reference>
<keyword evidence="1" id="KW-0812">Transmembrane</keyword>
<keyword evidence="1" id="KW-0472">Membrane</keyword>
<evidence type="ECO:0000313" key="3">
    <source>
        <dbReference type="Proteomes" id="UP000308652"/>
    </source>
</evidence>
<gene>
    <name evidence="2" type="ORF">BDQ12DRAFT_494184</name>
</gene>
<evidence type="ECO:0000256" key="1">
    <source>
        <dbReference type="SAM" id="Phobius"/>
    </source>
</evidence>